<dbReference type="InterPro" id="IPR022907">
    <property type="entry name" value="VapC_family"/>
</dbReference>
<dbReference type="Gene3D" id="3.40.50.1010">
    <property type="entry name" value="5'-nuclease"/>
    <property type="match status" value="1"/>
</dbReference>
<reference evidence="7" key="1">
    <citation type="submission" date="2023-12" db="EMBL/GenBank/DDBJ databases">
        <title>'Antibacterial potential of Stenotrophomonas maltophilia cystic fibrosis isolates' (manuscript under preparation).</title>
        <authorList>
            <person name="Crisan C.V."/>
            <person name="Pettis M."/>
            <person name="Goldberg J.B."/>
        </authorList>
    </citation>
    <scope>NUCLEOTIDE SEQUENCE</scope>
    <source>
        <strain evidence="7">CCV129</strain>
    </source>
</reference>
<keyword evidence="2 5" id="KW-0540">Nuclease</keyword>
<comment type="cofactor">
    <cofactor evidence="5">
        <name>Mg(2+)</name>
        <dbReference type="ChEBI" id="CHEBI:18420"/>
    </cofactor>
</comment>
<protein>
    <recommendedName>
        <fullName evidence="5">Ribonuclease VapC</fullName>
        <shortName evidence="5">RNase VapC</shortName>
        <ecNumber evidence="5">3.1.-.-</ecNumber>
    </recommendedName>
    <alternativeName>
        <fullName evidence="5">Toxin VapC</fullName>
    </alternativeName>
</protein>
<name>A0AAJ2WLH6_STEMA</name>
<evidence type="ECO:0000313" key="7">
    <source>
        <dbReference type="EMBL" id="MDZ5766861.1"/>
    </source>
</evidence>
<keyword evidence="3 5" id="KW-0479">Metal-binding</keyword>
<dbReference type="GO" id="GO:0016787">
    <property type="term" value="F:hydrolase activity"/>
    <property type="evidence" value="ECO:0007669"/>
    <property type="project" value="UniProtKB-KW"/>
</dbReference>
<comment type="function">
    <text evidence="5">Toxic component of a toxin-antitoxin (TA) system. An RNase.</text>
</comment>
<feature type="binding site" evidence="5">
    <location>
        <position position="14"/>
    </location>
    <ligand>
        <name>Mg(2+)</name>
        <dbReference type="ChEBI" id="CHEBI:18420"/>
    </ligand>
</feature>
<dbReference type="SUPFAM" id="SSF88723">
    <property type="entry name" value="PIN domain-like"/>
    <property type="match status" value="1"/>
</dbReference>
<evidence type="ECO:0000313" key="8">
    <source>
        <dbReference type="Proteomes" id="UP001288387"/>
    </source>
</evidence>
<dbReference type="GO" id="GO:0004540">
    <property type="term" value="F:RNA nuclease activity"/>
    <property type="evidence" value="ECO:0007669"/>
    <property type="project" value="InterPro"/>
</dbReference>
<dbReference type="Proteomes" id="UP001288387">
    <property type="component" value="Unassembled WGS sequence"/>
</dbReference>
<evidence type="ECO:0000256" key="1">
    <source>
        <dbReference type="ARBA" id="ARBA00022649"/>
    </source>
</evidence>
<sequence>MGRSEVGLPRFFVDSSVILNLMSADASRAGSAEALIARRPVISVQVLNEVAHVCRDELRMTWSEVGQFLDEVKALCDVVPMTMEAHDLARRIADWHGLSFCDASVAATATIEGCRSLYTEGVHGLILEESLTFRDPFA</sequence>
<evidence type="ECO:0000256" key="2">
    <source>
        <dbReference type="ARBA" id="ARBA00022722"/>
    </source>
</evidence>
<dbReference type="GO" id="GO:0090729">
    <property type="term" value="F:toxin activity"/>
    <property type="evidence" value="ECO:0007669"/>
    <property type="project" value="UniProtKB-KW"/>
</dbReference>
<evidence type="ECO:0000256" key="5">
    <source>
        <dbReference type="HAMAP-Rule" id="MF_00265"/>
    </source>
</evidence>
<dbReference type="HAMAP" id="MF_00265">
    <property type="entry name" value="VapC_Nob1"/>
    <property type="match status" value="1"/>
</dbReference>
<dbReference type="Pfam" id="PF01850">
    <property type="entry name" value="PIN"/>
    <property type="match status" value="1"/>
</dbReference>
<dbReference type="EMBL" id="JAXRVB010000042">
    <property type="protein sequence ID" value="MDZ5766861.1"/>
    <property type="molecule type" value="Genomic_DNA"/>
</dbReference>
<comment type="similarity">
    <text evidence="5">Belongs to the PINc/VapC protein family.</text>
</comment>
<keyword evidence="4 5" id="KW-0378">Hydrolase</keyword>
<comment type="caution">
    <text evidence="7">The sequence shown here is derived from an EMBL/GenBank/DDBJ whole genome shotgun (WGS) entry which is preliminary data.</text>
</comment>
<evidence type="ECO:0000259" key="6">
    <source>
        <dbReference type="Pfam" id="PF01850"/>
    </source>
</evidence>
<dbReference type="RefSeq" id="WP_099552675.1">
    <property type="nucleotide sequence ID" value="NZ_JAKJQX010000002.1"/>
</dbReference>
<keyword evidence="5" id="KW-0800">Toxin</keyword>
<feature type="domain" description="PIN" evidence="6">
    <location>
        <begin position="12"/>
        <end position="119"/>
    </location>
</feature>
<feature type="binding site" evidence="5">
    <location>
        <position position="102"/>
    </location>
    <ligand>
        <name>Mg(2+)</name>
        <dbReference type="ChEBI" id="CHEBI:18420"/>
    </ligand>
</feature>
<keyword evidence="5" id="KW-0460">Magnesium</keyword>
<dbReference type="GO" id="GO:0000287">
    <property type="term" value="F:magnesium ion binding"/>
    <property type="evidence" value="ECO:0007669"/>
    <property type="project" value="UniProtKB-UniRule"/>
</dbReference>
<dbReference type="EC" id="3.1.-.-" evidence="5"/>
<dbReference type="InterPro" id="IPR002716">
    <property type="entry name" value="PIN_dom"/>
</dbReference>
<keyword evidence="1 5" id="KW-1277">Toxin-antitoxin system</keyword>
<dbReference type="InterPro" id="IPR029060">
    <property type="entry name" value="PIN-like_dom_sf"/>
</dbReference>
<proteinExistence type="inferred from homology"/>
<organism evidence="7 8">
    <name type="scientific">Stenotrophomonas maltophilia</name>
    <name type="common">Pseudomonas maltophilia</name>
    <name type="synonym">Xanthomonas maltophilia</name>
    <dbReference type="NCBI Taxonomy" id="40324"/>
    <lineage>
        <taxon>Bacteria</taxon>
        <taxon>Pseudomonadati</taxon>
        <taxon>Pseudomonadota</taxon>
        <taxon>Gammaproteobacteria</taxon>
        <taxon>Lysobacterales</taxon>
        <taxon>Lysobacteraceae</taxon>
        <taxon>Stenotrophomonas</taxon>
        <taxon>Stenotrophomonas maltophilia group</taxon>
    </lineage>
</organism>
<dbReference type="AlphaFoldDB" id="A0AAJ2WLH6"/>
<evidence type="ECO:0000256" key="4">
    <source>
        <dbReference type="ARBA" id="ARBA00022801"/>
    </source>
</evidence>
<evidence type="ECO:0000256" key="3">
    <source>
        <dbReference type="ARBA" id="ARBA00022723"/>
    </source>
</evidence>
<gene>
    <name evidence="5" type="primary">vapC</name>
    <name evidence="7" type="ORF">U4I38_20540</name>
</gene>
<accession>A0AAJ2WLH6</accession>